<dbReference type="InterPro" id="IPR002711">
    <property type="entry name" value="HNH"/>
</dbReference>
<dbReference type="GO" id="GO:0003676">
    <property type="term" value="F:nucleic acid binding"/>
    <property type="evidence" value="ECO:0007669"/>
    <property type="project" value="InterPro"/>
</dbReference>
<sequence length="158" mass="18192">MKESRKKKDEQLGMPLGTASAKLRKSILFSLLRESHKNVCYQCGRIIDEEDELSIEHKIPWLDSDNPKELFFNLENIAFSHLSCNISAARQNREGKRESQRKLVVEGRTKRTNLTIETVRNIKTDLATMSRKDVCNKYGITKSTLANIARGETFQYID</sequence>
<evidence type="ECO:0000313" key="3">
    <source>
        <dbReference type="Proteomes" id="UP000594161"/>
    </source>
</evidence>
<dbReference type="GO" id="GO:0004519">
    <property type="term" value="F:endonuclease activity"/>
    <property type="evidence" value="ECO:0007669"/>
    <property type="project" value="InterPro"/>
</dbReference>
<accession>A0A7M1RYU3</accession>
<dbReference type="Proteomes" id="UP000594161">
    <property type="component" value="Segment"/>
</dbReference>
<dbReference type="Gene3D" id="1.10.30.50">
    <property type="match status" value="1"/>
</dbReference>
<keyword evidence="3" id="KW-1185">Reference proteome</keyword>
<reference evidence="2 3" key="1">
    <citation type="submission" date="2020-07" db="EMBL/GenBank/DDBJ databases">
        <title>Taxonomic proposal: Crassvirales, a new order of highly abundant and diverse bacterial viruses.</title>
        <authorList>
            <person name="Shkoporov A.N."/>
            <person name="Stockdale S.R."/>
            <person name="Guerin E."/>
            <person name="Ross R.P."/>
            <person name="Hill C."/>
        </authorList>
    </citation>
    <scope>NUCLEOTIDE SEQUENCE [LARGE SCALE GENOMIC DNA]</scope>
</reference>
<dbReference type="RefSeq" id="YP_010111761.1">
    <property type="nucleotide sequence ID" value="NC_055884.1"/>
</dbReference>
<protein>
    <recommendedName>
        <fullName evidence="1">HNH domain-containing protein</fullName>
    </recommendedName>
</protein>
<proteinExistence type="predicted"/>
<dbReference type="KEGG" id="vg:65130143"/>
<evidence type="ECO:0000259" key="1">
    <source>
        <dbReference type="Pfam" id="PF01844"/>
    </source>
</evidence>
<organism evidence="2 3">
    <name type="scientific">uncultured phage cr126_1</name>
    <dbReference type="NCBI Taxonomy" id="2772075"/>
    <lineage>
        <taxon>Viruses</taxon>
        <taxon>Duplodnaviria</taxon>
        <taxon>Heunggongvirae</taxon>
        <taxon>Uroviricota</taxon>
        <taxon>Caudoviricetes</taxon>
        <taxon>Crassvirales</taxon>
        <taxon>Steigviridae</taxon>
        <taxon>Asinivirinae</taxon>
        <taxon>Kolpuevirus</taxon>
        <taxon>Kolpuevirus hominis</taxon>
    </lineage>
</organism>
<feature type="domain" description="HNH" evidence="1">
    <location>
        <begin position="40"/>
        <end position="86"/>
    </location>
</feature>
<evidence type="ECO:0000313" key="2">
    <source>
        <dbReference type="EMBL" id="QOR59603.1"/>
    </source>
</evidence>
<name>A0A7M1RYU3_9CAUD</name>
<dbReference type="EMBL" id="MT774391">
    <property type="protein sequence ID" value="QOR59603.1"/>
    <property type="molecule type" value="Genomic_DNA"/>
</dbReference>
<dbReference type="GeneID" id="65130143"/>
<dbReference type="GO" id="GO:0008270">
    <property type="term" value="F:zinc ion binding"/>
    <property type="evidence" value="ECO:0007669"/>
    <property type="project" value="InterPro"/>
</dbReference>
<dbReference type="Pfam" id="PF01844">
    <property type="entry name" value="HNH"/>
    <property type="match status" value="1"/>
</dbReference>